<name>A0ABU0FIW6_9HYPH</name>
<keyword evidence="3" id="KW-1185">Reference proteome</keyword>
<feature type="region of interest" description="Disordered" evidence="1">
    <location>
        <begin position="56"/>
        <end position="83"/>
    </location>
</feature>
<protein>
    <submittedName>
        <fullName evidence="2">Uncharacterized protein</fullName>
    </submittedName>
</protein>
<comment type="caution">
    <text evidence="2">The sequence shown here is derived from an EMBL/GenBank/DDBJ whole genome shotgun (WGS) entry which is preliminary data.</text>
</comment>
<feature type="compositionally biased region" description="Basic and acidic residues" evidence="1">
    <location>
        <begin position="56"/>
        <end position="65"/>
    </location>
</feature>
<gene>
    <name evidence="2" type="ORF">J3R73_004350</name>
</gene>
<evidence type="ECO:0000313" key="3">
    <source>
        <dbReference type="Proteomes" id="UP001237448"/>
    </source>
</evidence>
<dbReference type="RefSeq" id="WP_307431862.1">
    <property type="nucleotide sequence ID" value="NZ_JAUSVK010000001.1"/>
</dbReference>
<dbReference type="Proteomes" id="UP001237448">
    <property type="component" value="Unassembled WGS sequence"/>
</dbReference>
<organism evidence="2 3">
    <name type="scientific">Labrys monachus</name>
    <dbReference type="NCBI Taxonomy" id="217067"/>
    <lineage>
        <taxon>Bacteria</taxon>
        <taxon>Pseudomonadati</taxon>
        <taxon>Pseudomonadota</taxon>
        <taxon>Alphaproteobacteria</taxon>
        <taxon>Hyphomicrobiales</taxon>
        <taxon>Xanthobacteraceae</taxon>
        <taxon>Labrys</taxon>
    </lineage>
</organism>
<accession>A0ABU0FIW6</accession>
<dbReference type="EMBL" id="JAUSVK010000001">
    <property type="protein sequence ID" value="MDQ0394558.1"/>
    <property type="molecule type" value="Genomic_DNA"/>
</dbReference>
<reference evidence="2 3" key="1">
    <citation type="submission" date="2023-07" db="EMBL/GenBank/DDBJ databases">
        <title>Genomic Encyclopedia of Type Strains, Phase IV (KMG-IV): sequencing the most valuable type-strain genomes for metagenomic binning, comparative biology and taxonomic classification.</title>
        <authorList>
            <person name="Goeker M."/>
        </authorList>
    </citation>
    <scope>NUCLEOTIDE SEQUENCE [LARGE SCALE GENOMIC DNA]</scope>
    <source>
        <strain evidence="2 3">DSM 5896</strain>
    </source>
</reference>
<sequence length="83" mass="9338">MTGIERIRSHPFWCNPLAGPQMSVILHFPKQPNSRPQSGREGREKSAEILFFTGVRIERHGEGEQASRPQRRGSTGGKRRGKA</sequence>
<evidence type="ECO:0000256" key="1">
    <source>
        <dbReference type="SAM" id="MobiDB-lite"/>
    </source>
</evidence>
<evidence type="ECO:0000313" key="2">
    <source>
        <dbReference type="EMBL" id="MDQ0394558.1"/>
    </source>
</evidence>
<proteinExistence type="predicted"/>